<feature type="chain" id="PRO_5001944443" description="histidine kinase" evidence="6">
    <location>
        <begin position="24"/>
        <end position="1179"/>
    </location>
</feature>
<dbReference type="SUPFAM" id="SSF55874">
    <property type="entry name" value="ATPase domain of HSP90 chaperone/DNA topoisomerase II/histidine kinase"/>
    <property type="match status" value="1"/>
</dbReference>
<dbReference type="Gene3D" id="2.130.10.10">
    <property type="entry name" value="YVTN repeat-like/Quinoprotein amine dehydrogenase"/>
    <property type="match status" value="3"/>
</dbReference>
<gene>
    <name evidence="9" type="ORF">LF63_0103555</name>
</gene>
<dbReference type="PANTHER" id="PTHR43547:SF2">
    <property type="entry name" value="HYBRID SIGNAL TRANSDUCTION HISTIDINE KINASE C"/>
    <property type="match status" value="1"/>
</dbReference>
<dbReference type="EMBL" id="JROI01000008">
    <property type="protein sequence ID" value="KGI78727.1"/>
    <property type="molecule type" value="Genomic_DNA"/>
</dbReference>
<dbReference type="InterPro" id="IPR005467">
    <property type="entry name" value="His_kinase_dom"/>
</dbReference>
<dbReference type="InterPro" id="IPR011110">
    <property type="entry name" value="Reg_prop"/>
</dbReference>
<dbReference type="PROSITE" id="PS50110">
    <property type="entry name" value="RESPONSE_REGULATORY"/>
    <property type="match status" value="1"/>
</dbReference>
<feature type="transmembrane region" description="Helical" evidence="5">
    <location>
        <begin position="772"/>
        <end position="796"/>
    </location>
</feature>
<dbReference type="SMART" id="SM00448">
    <property type="entry name" value="REC"/>
    <property type="match status" value="1"/>
</dbReference>
<dbReference type="Proteomes" id="UP000029708">
    <property type="component" value="Unassembled WGS sequence"/>
</dbReference>
<accession>A0A099CYN5</accession>
<keyword evidence="5" id="KW-0472">Membrane</keyword>
<dbReference type="InterPro" id="IPR004358">
    <property type="entry name" value="Sig_transdc_His_kin-like_C"/>
</dbReference>
<dbReference type="Gene3D" id="3.40.50.2300">
    <property type="match status" value="1"/>
</dbReference>
<evidence type="ECO:0000259" key="8">
    <source>
        <dbReference type="PROSITE" id="PS50110"/>
    </source>
</evidence>
<dbReference type="SMART" id="SM00388">
    <property type="entry name" value="HisKA"/>
    <property type="match status" value="1"/>
</dbReference>
<dbReference type="GO" id="GO:0000155">
    <property type="term" value="F:phosphorelay sensor kinase activity"/>
    <property type="evidence" value="ECO:0007669"/>
    <property type="project" value="InterPro"/>
</dbReference>
<dbReference type="InterPro" id="IPR011123">
    <property type="entry name" value="Y_Y_Y"/>
</dbReference>
<keyword evidence="5" id="KW-1133">Transmembrane helix</keyword>
<proteinExistence type="predicted"/>
<dbReference type="AlphaFoldDB" id="A0A099CYN5"/>
<dbReference type="InterPro" id="IPR003594">
    <property type="entry name" value="HATPase_dom"/>
</dbReference>
<evidence type="ECO:0000313" key="9">
    <source>
        <dbReference type="EMBL" id="KGI78727.1"/>
    </source>
</evidence>
<feature type="domain" description="Histidine kinase" evidence="7">
    <location>
        <begin position="829"/>
        <end position="1043"/>
    </location>
</feature>
<keyword evidence="6" id="KW-0732">Signal</keyword>
<dbReference type="InterPro" id="IPR036890">
    <property type="entry name" value="HATPase_C_sf"/>
</dbReference>
<evidence type="ECO:0000313" key="10">
    <source>
        <dbReference type="Proteomes" id="UP000029708"/>
    </source>
</evidence>
<dbReference type="InterPro" id="IPR013783">
    <property type="entry name" value="Ig-like_fold"/>
</dbReference>
<evidence type="ECO:0000256" key="1">
    <source>
        <dbReference type="ARBA" id="ARBA00000085"/>
    </source>
</evidence>
<comment type="caution">
    <text evidence="9">The sequence shown here is derived from an EMBL/GenBank/DDBJ whole genome shotgun (WGS) entry which is preliminary data.</text>
</comment>
<protein>
    <recommendedName>
        <fullName evidence="2">histidine kinase</fullName>
        <ecNumber evidence="2">2.7.13.3</ecNumber>
    </recommendedName>
</protein>
<dbReference type="STRING" id="1543381.LF63_0103555"/>
<dbReference type="Pfam" id="PF00072">
    <property type="entry name" value="Response_reg"/>
    <property type="match status" value="1"/>
</dbReference>
<keyword evidence="10" id="KW-1185">Reference proteome</keyword>
<dbReference type="Pfam" id="PF00512">
    <property type="entry name" value="HisKA"/>
    <property type="match status" value="1"/>
</dbReference>
<feature type="modified residue" description="4-aspartylphosphate" evidence="4">
    <location>
        <position position="1111"/>
    </location>
</feature>
<reference evidence="9 10" key="1">
    <citation type="submission" date="2014-09" db="EMBL/GenBank/DDBJ databases">
        <title>Xanthomonadaceae 3.5X direct submission.</title>
        <authorList>
            <person name="Fang T."/>
            <person name="Wang H."/>
        </authorList>
    </citation>
    <scope>NUCLEOTIDE SEQUENCE [LARGE SCALE GENOMIC DNA]</scope>
    <source>
        <strain evidence="9 10">3.5X</strain>
    </source>
</reference>
<dbReference type="Pfam" id="PF07495">
    <property type="entry name" value="Y_Y_Y"/>
    <property type="match status" value="1"/>
</dbReference>
<evidence type="ECO:0000256" key="6">
    <source>
        <dbReference type="SAM" id="SignalP"/>
    </source>
</evidence>
<comment type="catalytic activity">
    <reaction evidence="1">
        <text>ATP + protein L-histidine = ADP + protein N-phospho-L-histidine.</text>
        <dbReference type="EC" id="2.7.13.3"/>
    </reaction>
</comment>
<dbReference type="SUPFAM" id="SSF47384">
    <property type="entry name" value="Homodimeric domain of signal transducing histidine kinase"/>
    <property type="match status" value="1"/>
</dbReference>
<evidence type="ECO:0000256" key="3">
    <source>
        <dbReference type="ARBA" id="ARBA00022553"/>
    </source>
</evidence>
<dbReference type="InterPro" id="IPR015943">
    <property type="entry name" value="WD40/YVTN_repeat-like_dom_sf"/>
</dbReference>
<organism evidence="9 10">
    <name type="scientific">Oleiagrimonas soli</name>
    <dbReference type="NCBI Taxonomy" id="1543381"/>
    <lineage>
        <taxon>Bacteria</taxon>
        <taxon>Pseudomonadati</taxon>
        <taxon>Pseudomonadota</taxon>
        <taxon>Gammaproteobacteria</taxon>
        <taxon>Lysobacterales</taxon>
        <taxon>Rhodanobacteraceae</taxon>
        <taxon>Oleiagrimonas</taxon>
    </lineage>
</organism>
<dbReference type="SMART" id="SM00387">
    <property type="entry name" value="HATPase_c"/>
    <property type="match status" value="1"/>
</dbReference>
<dbReference type="Gene3D" id="2.60.40.10">
    <property type="entry name" value="Immunoglobulins"/>
    <property type="match status" value="1"/>
</dbReference>
<dbReference type="InterPro" id="IPR011006">
    <property type="entry name" value="CheY-like_superfamily"/>
</dbReference>
<dbReference type="SUPFAM" id="SSF63829">
    <property type="entry name" value="Calcium-dependent phosphotriesterase"/>
    <property type="match status" value="3"/>
</dbReference>
<evidence type="ECO:0000256" key="2">
    <source>
        <dbReference type="ARBA" id="ARBA00012438"/>
    </source>
</evidence>
<dbReference type="PANTHER" id="PTHR43547">
    <property type="entry name" value="TWO-COMPONENT HISTIDINE KINASE"/>
    <property type="match status" value="1"/>
</dbReference>
<evidence type="ECO:0000256" key="5">
    <source>
        <dbReference type="SAM" id="Phobius"/>
    </source>
</evidence>
<dbReference type="PRINTS" id="PR00344">
    <property type="entry name" value="BCTRLSENSOR"/>
</dbReference>
<dbReference type="Pfam" id="PF07494">
    <property type="entry name" value="Reg_prop"/>
    <property type="match status" value="1"/>
</dbReference>
<dbReference type="Pfam" id="PF02518">
    <property type="entry name" value="HATPase_c"/>
    <property type="match status" value="1"/>
</dbReference>
<dbReference type="InterPro" id="IPR003661">
    <property type="entry name" value="HisK_dim/P_dom"/>
</dbReference>
<evidence type="ECO:0000256" key="4">
    <source>
        <dbReference type="PROSITE-ProRule" id="PRU00169"/>
    </source>
</evidence>
<dbReference type="CDD" id="cd17546">
    <property type="entry name" value="REC_hyHK_CKI1_RcsC-like"/>
    <property type="match status" value="1"/>
</dbReference>
<name>A0A099CYN5_9GAMM</name>
<dbReference type="CDD" id="cd16922">
    <property type="entry name" value="HATPase_EvgS-ArcB-TorS-like"/>
    <property type="match status" value="1"/>
</dbReference>
<feature type="signal peptide" evidence="6">
    <location>
        <begin position="1"/>
        <end position="23"/>
    </location>
</feature>
<dbReference type="PROSITE" id="PS50109">
    <property type="entry name" value="HIS_KIN"/>
    <property type="match status" value="1"/>
</dbReference>
<dbReference type="SUPFAM" id="SSF52172">
    <property type="entry name" value="CheY-like"/>
    <property type="match status" value="1"/>
</dbReference>
<dbReference type="InterPro" id="IPR001789">
    <property type="entry name" value="Sig_transdc_resp-reg_receiver"/>
</dbReference>
<sequence>MDRSVWWNALWALALAVAPTVHGSPAATDPGRAAHMRPIPTPQFRYYGVAEGVSSSNVYTIAQDARGVIWMGTDNGLLRFDSAHFKVFRHDPRKPHSLATNDVSALLVDHRQRLWLGGEGTGLNRYRPATGDFRIWRHKDGDPDSLAGNDIGALAEGKDGSIWVSVYSRGLDRLRPDGHFEHFRHRADDPGSLASDIVLSLRALDDGTLLVGSMRGLDRLRSDGSIAHVAFVGVDKPPRVWSIDGEPGHWRLSTNQGLFQLHADGKAYPMLSDLFHATTTTMTARGLDGGLWVGTTHGLVWVGPDGRHRKFPMHQELLDGVPGALVWKLMFDQEGGLWVTTRDNGVAYLSPRWRQFTVFRHQPGLANSLSIGRVLSQVAWHGHLLVGGPGERLDSIDLSEGVVQHMPAQAGHYAVTGMADAGQGQLWFALNNGLALYGQGRLQRLPNADMVDGTNRIVADAQGNAYAAMPSGGVLRIDRKTLAMREIKTRDGTVADRDTTRLAMHQGQLWRSSMGGLARLDPDSGEFVDVPGVTPGRVLKFVFDANGFWLVREDSMEHYRLDAAGDAMKDREVGLDKGWPGMSVMAIASDDAGRIWMTSRTGLWRFDPDTGRFHFYGVEDGLPSPEFSSHTISRMPDGSMYSGTNRGIVGWNPDAMHDQPSAPKLMLSRITVKRADRTLSLPIDGRPLHLRWNDHELHVMAQAVSYLDPSRNHYRFRLQGLDSGWVDTGTRGERDFTGLSHGAYSLHIEAAGPSGVWTELSPLQIAVDRPPWLAWWAWLAYAMLAALLFWLAWHLGRSRVEQRHRMQMAERERILAEQASAAKTSFLATLGHEIRTPMTGVLGMAELLLHSPLQPRQREYAVAIQRSGTLLLRLVNEALDMARIEAGRLELDIAAFDPRDVLGDVMQLERGVAENKGLQLVSHIGEGVPARLRGDALRIKQILLNLVNNALKFTERGHVEMGMDWVDGGLRITVSDTGPGIDDEDRRRLFQRYEQADGPQRSSGSGLGLAICRELTYLMQGRCELLASGAQGSTFRVWLPLPAVESESAPDAPTSAKAATHDLLLIEDDVTIAGVIRGLLEAAGHRVRHAPDGLAGLAELENHRFDALLLDLDLPGLDGFGVARMLRGRETDTRLPILAITARSGGDEEERARDAGMDGFLRKPVSGASLQAALAELLD</sequence>
<dbReference type="Gene3D" id="3.30.565.10">
    <property type="entry name" value="Histidine kinase-like ATPase, C-terminal domain"/>
    <property type="match status" value="1"/>
</dbReference>
<dbReference type="HOGENOM" id="CLU_000445_28_0_6"/>
<evidence type="ECO:0000259" key="7">
    <source>
        <dbReference type="PROSITE" id="PS50109"/>
    </source>
</evidence>
<feature type="domain" description="Response regulatory" evidence="8">
    <location>
        <begin position="1062"/>
        <end position="1178"/>
    </location>
</feature>
<keyword evidence="5" id="KW-0812">Transmembrane</keyword>
<dbReference type="EC" id="2.7.13.3" evidence="2"/>
<dbReference type="CDD" id="cd00082">
    <property type="entry name" value="HisKA"/>
    <property type="match status" value="1"/>
</dbReference>
<dbReference type="Gene3D" id="1.10.287.130">
    <property type="match status" value="1"/>
</dbReference>
<dbReference type="InterPro" id="IPR036097">
    <property type="entry name" value="HisK_dim/P_sf"/>
</dbReference>
<keyword evidence="3 4" id="KW-0597">Phosphoprotein</keyword>